<feature type="binding site" evidence="7">
    <location>
        <position position="204"/>
    </location>
    <ligand>
        <name>L-glutamate</name>
        <dbReference type="ChEBI" id="CHEBI:29985"/>
    </ligand>
</feature>
<name>A0ABZ0YZF6_9GAMM</name>
<keyword evidence="4 7" id="KW-0862">Zinc</keyword>
<dbReference type="SUPFAM" id="SSF52374">
    <property type="entry name" value="Nucleotidylyl transferase"/>
    <property type="match status" value="1"/>
</dbReference>
<evidence type="ECO:0000259" key="9">
    <source>
        <dbReference type="Pfam" id="PF00749"/>
    </source>
</evidence>
<dbReference type="Pfam" id="PF00749">
    <property type="entry name" value="tRNA-synt_1c"/>
    <property type="match status" value="1"/>
</dbReference>
<feature type="binding site" evidence="7">
    <location>
        <position position="186"/>
    </location>
    <ligand>
        <name>L-glutamate</name>
        <dbReference type="ChEBI" id="CHEBI:29985"/>
    </ligand>
</feature>
<evidence type="ECO:0000256" key="4">
    <source>
        <dbReference type="ARBA" id="ARBA00022833"/>
    </source>
</evidence>
<evidence type="ECO:0000256" key="1">
    <source>
        <dbReference type="ARBA" id="ARBA00022598"/>
    </source>
</evidence>
<evidence type="ECO:0000313" key="11">
    <source>
        <dbReference type="Proteomes" id="UP001327459"/>
    </source>
</evidence>
<dbReference type="HAMAP" id="MF_01428">
    <property type="entry name" value="Glu_Q_tRNA_synth"/>
    <property type="match status" value="1"/>
</dbReference>
<feature type="binding site" evidence="7">
    <location>
        <position position="245"/>
    </location>
    <ligand>
        <name>ATP</name>
        <dbReference type="ChEBI" id="CHEBI:30616"/>
    </ligand>
</feature>
<comment type="similarity">
    <text evidence="7">Belongs to the class-I aminoacyl-tRNA synthetase family. GluQ subfamily.</text>
</comment>
<dbReference type="EMBL" id="CP140153">
    <property type="protein sequence ID" value="WQH16914.1"/>
    <property type="molecule type" value="Genomic_DNA"/>
</dbReference>
<feature type="binding site" evidence="7">
    <location>
        <position position="105"/>
    </location>
    <ligand>
        <name>Zn(2+)</name>
        <dbReference type="ChEBI" id="CHEBI:29105"/>
    </ligand>
</feature>
<evidence type="ECO:0000256" key="3">
    <source>
        <dbReference type="ARBA" id="ARBA00022741"/>
    </source>
</evidence>
<keyword evidence="6 7" id="KW-0030">Aminoacyl-tRNA synthetase</keyword>
<dbReference type="NCBIfam" id="NF004314">
    <property type="entry name" value="PRK05710.1-3"/>
    <property type="match status" value="1"/>
</dbReference>
<sequence>MTTSSTTYHGRFAPTPSGPLHAGSLVAALGSFLDARAHNGRWALRIDDTDQARSRREAIETILDQLQAHGLVFDGDVVFQSERTAQYETALAQLESAGRVYRCNCTRARLRDWAERHGQAMGAIGPIYPGFCRERPAEAQERHAWRFRVGEHRRVVTDRRLGELAQCLATEVGDPVLRRADGPIAYHLANVVDDDEMGITQVVRGEDLADLTPLHAELAEALGLQVPGYLHLPLVNGPDGRKLSKTNHAAPLDNRRAVENLREAAGVLGLDTAMTDRETAAGLLERWTTEWRDRAPAARQPASPHRPAG</sequence>
<dbReference type="EC" id="6.1.1.-" evidence="7"/>
<dbReference type="InterPro" id="IPR022380">
    <property type="entry name" value="Glu-Q_tRNA(Asp)_Synthase"/>
</dbReference>
<feature type="binding site" evidence="7">
    <location>
        <position position="103"/>
    </location>
    <ligand>
        <name>Zn(2+)</name>
        <dbReference type="ChEBI" id="CHEBI:29105"/>
    </ligand>
</feature>
<evidence type="ECO:0000256" key="5">
    <source>
        <dbReference type="ARBA" id="ARBA00022840"/>
    </source>
</evidence>
<evidence type="ECO:0000256" key="8">
    <source>
        <dbReference type="RuleBase" id="RU363037"/>
    </source>
</evidence>
<keyword evidence="1 7" id="KW-0436">Ligase</keyword>
<keyword evidence="2 7" id="KW-0479">Metal-binding</keyword>
<dbReference type="PANTHER" id="PTHR43311:SF1">
    <property type="entry name" value="GLUTAMYL-Q TRNA(ASP) SYNTHETASE"/>
    <property type="match status" value="1"/>
</dbReference>
<organism evidence="10 11">
    <name type="scientific">Guyparkeria halophila</name>
    <dbReference type="NCBI Taxonomy" id="47960"/>
    <lineage>
        <taxon>Bacteria</taxon>
        <taxon>Pseudomonadati</taxon>
        <taxon>Pseudomonadota</taxon>
        <taxon>Gammaproteobacteria</taxon>
        <taxon>Chromatiales</taxon>
        <taxon>Thioalkalibacteraceae</taxon>
        <taxon>Guyparkeria</taxon>
    </lineage>
</organism>
<dbReference type="InterPro" id="IPR000924">
    <property type="entry name" value="Glu/Gln-tRNA-synth"/>
</dbReference>
<dbReference type="InterPro" id="IPR020058">
    <property type="entry name" value="Glu/Gln-tRNA-synth_Ib_cat-dom"/>
</dbReference>
<evidence type="ECO:0000313" key="10">
    <source>
        <dbReference type="EMBL" id="WQH16914.1"/>
    </source>
</evidence>
<feature type="binding site" evidence="7">
    <location>
        <position position="47"/>
    </location>
    <ligand>
        <name>L-glutamate</name>
        <dbReference type="ChEBI" id="CHEBI:29985"/>
    </ligand>
</feature>
<dbReference type="Gene3D" id="3.40.50.620">
    <property type="entry name" value="HUPs"/>
    <property type="match status" value="1"/>
</dbReference>
<dbReference type="InterPro" id="IPR014729">
    <property type="entry name" value="Rossmann-like_a/b/a_fold"/>
</dbReference>
<evidence type="ECO:0000256" key="6">
    <source>
        <dbReference type="ARBA" id="ARBA00023146"/>
    </source>
</evidence>
<protein>
    <recommendedName>
        <fullName evidence="7">Glutamyl-Q tRNA(Asp) synthetase</fullName>
        <shortName evidence="7">Glu-Q-RSs</shortName>
        <ecNumber evidence="7">6.1.1.-</ecNumber>
    </recommendedName>
</protein>
<keyword evidence="8" id="KW-0648">Protein biosynthesis</keyword>
<feature type="binding site" evidence="7">
    <location>
        <position position="132"/>
    </location>
    <ligand>
        <name>Zn(2+)</name>
        <dbReference type="ChEBI" id="CHEBI:29105"/>
    </ligand>
</feature>
<proteinExistence type="inferred from homology"/>
<evidence type="ECO:0000256" key="7">
    <source>
        <dbReference type="HAMAP-Rule" id="MF_01428"/>
    </source>
</evidence>
<keyword evidence="5 7" id="KW-0067">ATP-binding</keyword>
<dbReference type="RefSeq" id="WP_322521899.1">
    <property type="nucleotide sequence ID" value="NZ_CP140153.1"/>
</dbReference>
<accession>A0ABZ0YZF6</accession>
<dbReference type="NCBIfam" id="TIGR03838">
    <property type="entry name" value="queuosine_YadB"/>
    <property type="match status" value="1"/>
</dbReference>
<reference evidence="10 11" key="1">
    <citation type="submission" date="2023-11" db="EMBL/GenBank/DDBJ databases">
        <title>MicrobeMod: A computational toolkit for identifying prokaryotic methylation and restriction-modification with nanopore sequencing.</title>
        <authorList>
            <person name="Crits-Christoph A."/>
            <person name="Kang S.C."/>
            <person name="Lee H."/>
            <person name="Ostrov N."/>
        </authorList>
    </citation>
    <scope>NUCLEOTIDE SEQUENCE [LARGE SCALE GENOMIC DNA]</scope>
    <source>
        <strain evidence="10 11">ATCC 49870</strain>
    </source>
</reference>
<dbReference type="PANTHER" id="PTHR43311">
    <property type="entry name" value="GLUTAMATE--TRNA LIGASE"/>
    <property type="match status" value="1"/>
</dbReference>
<gene>
    <name evidence="10" type="primary">gluQRS</name>
    <name evidence="7" type="synonym">gluQ</name>
    <name evidence="10" type="ORF">SR882_03145</name>
</gene>
<feature type="domain" description="Glutamyl/glutaminyl-tRNA synthetase class Ib catalytic" evidence="9">
    <location>
        <begin position="10"/>
        <end position="249"/>
    </location>
</feature>
<feature type="short sequence motif" description="'HIGH' region" evidence="7">
    <location>
        <begin position="14"/>
        <end position="24"/>
    </location>
</feature>
<keyword evidence="11" id="KW-1185">Reference proteome</keyword>
<feature type="binding site" evidence="7">
    <location>
        <begin position="11"/>
        <end position="15"/>
    </location>
    <ligand>
        <name>L-glutamate</name>
        <dbReference type="ChEBI" id="CHEBI:29985"/>
    </ligand>
</feature>
<feature type="binding site" evidence="7">
    <location>
        <position position="128"/>
    </location>
    <ligand>
        <name>Zn(2+)</name>
        <dbReference type="ChEBI" id="CHEBI:29105"/>
    </ligand>
</feature>
<keyword evidence="3 7" id="KW-0547">Nucleotide-binding</keyword>
<feature type="short sequence motif" description="'KMSKS' region" evidence="7">
    <location>
        <begin position="242"/>
        <end position="246"/>
    </location>
</feature>
<dbReference type="Proteomes" id="UP001327459">
    <property type="component" value="Chromosome"/>
</dbReference>
<evidence type="ECO:0000256" key="2">
    <source>
        <dbReference type="ARBA" id="ARBA00022723"/>
    </source>
</evidence>
<dbReference type="PRINTS" id="PR00987">
    <property type="entry name" value="TRNASYNTHGLU"/>
</dbReference>
<comment type="function">
    <text evidence="7">Catalyzes the tRNA-independent activation of glutamate in presence of ATP and the subsequent transfer of glutamate onto a tRNA(Asp). Glutamate is transferred on the 2-amino-5-(4,5-dihydroxy-2-cyclopenten-1-yl) moiety of the queuosine in the wobble position of the QUC anticodon.</text>
</comment>
<dbReference type="InterPro" id="IPR049940">
    <property type="entry name" value="GluQ/Sye"/>
</dbReference>
<comment type="cofactor">
    <cofactor evidence="7">
        <name>Zn(2+)</name>
        <dbReference type="ChEBI" id="CHEBI:29105"/>
    </cofactor>
    <text evidence="7">Binds 1 zinc ion per subunit.</text>
</comment>